<evidence type="ECO:0000256" key="1">
    <source>
        <dbReference type="SAM" id="MobiDB-lite"/>
    </source>
</evidence>
<dbReference type="PANTHER" id="PTHR32440:SF11">
    <property type="entry name" value="METALLOPHOSPHOESTERASE DOMAIN-CONTAINING PROTEIN"/>
    <property type="match status" value="1"/>
</dbReference>
<keyword evidence="4" id="KW-1185">Reference proteome</keyword>
<dbReference type="EMBL" id="WHUW01000001">
    <property type="protein sequence ID" value="KAF8452533.1"/>
    <property type="molecule type" value="Genomic_DNA"/>
</dbReference>
<dbReference type="SUPFAM" id="SSF56300">
    <property type="entry name" value="Metallo-dependent phosphatases"/>
    <property type="match status" value="1"/>
</dbReference>
<feature type="compositionally biased region" description="Polar residues" evidence="1">
    <location>
        <begin position="34"/>
        <end position="45"/>
    </location>
</feature>
<dbReference type="InterPro" id="IPR004843">
    <property type="entry name" value="Calcineurin-like_PHP"/>
</dbReference>
<evidence type="ECO:0000313" key="4">
    <source>
        <dbReference type="Proteomes" id="UP001194468"/>
    </source>
</evidence>
<proteinExistence type="predicted"/>
<reference evidence="3" key="2">
    <citation type="journal article" date="2020" name="Nat. Commun.">
        <title>Large-scale genome sequencing of mycorrhizal fungi provides insights into the early evolution of symbiotic traits.</title>
        <authorList>
            <person name="Miyauchi S."/>
            <person name="Kiss E."/>
            <person name="Kuo A."/>
            <person name="Drula E."/>
            <person name="Kohler A."/>
            <person name="Sanchez-Garcia M."/>
            <person name="Morin E."/>
            <person name="Andreopoulos B."/>
            <person name="Barry K.W."/>
            <person name="Bonito G."/>
            <person name="Buee M."/>
            <person name="Carver A."/>
            <person name="Chen C."/>
            <person name="Cichocki N."/>
            <person name="Clum A."/>
            <person name="Culley D."/>
            <person name="Crous P.W."/>
            <person name="Fauchery L."/>
            <person name="Girlanda M."/>
            <person name="Hayes R.D."/>
            <person name="Keri Z."/>
            <person name="LaButti K."/>
            <person name="Lipzen A."/>
            <person name="Lombard V."/>
            <person name="Magnuson J."/>
            <person name="Maillard F."/>
            <person name="Murat C."/>
            <person name="Nolan M."/>
            <person name="Ohm R.A."/>
            <person name="Pangilinan J."/>
            <person name="Pereira M.F."/>
            <person name="Perotto S."/>
            <person name="Peter M."/>
            <person name="Pfister S."/>
            <person name="Riley R."/>
            <person name="Sitrit Y."/>
            <person name="Stielow J.B."/>
            <person name="Szollosi G."/>
            <person name="Zifcakova L."/>
            <person name="Stursova M."/>
            <person name="Spatafora J.W."/>
            <person name="Tedersoo L."/>
            <person name="Vaario L.M."/>
            <person name="Yamada A."/>
            <person name="Yan M."/>
            <person name="Wang P."/>
            <person name="Xu J."/>
            <person name="Bruns T."/>
            <person name="Baldrian P."/>
            <person name="Vilgalys R."/>
            <person name="Dunand C."/>
            <person name="Henrissat B."/>
            <person name="Grigoriev I.V."/>
            <person name="Hibbett D."/>
            <person name="Nagy L.G."/>
            <person name="Martin F.M."/>
        </authorList>
    </citation>
    <scope>NUCLEOTIDE SEQUENCE</scope>
    <source>
        <strain evidence="3">BED1</strain>
    </source>
</reference>
<dbReference type="GO" id="GO:0016788">
    <property type="term" value="F:hydrolase activity, acting on ester bonds"/>
    <property type="evidence" value="ECO:0007669"/>
    <property type="project" value="TreeGrafter"/>
</dbReference>
<dbReference type="Proteomes" id="UP001194468">
    <property type="component" value="Unassembled WGS sequence"/>
</dbReference>
<feature type="region of interest" description="Disordered" evidence="1">
    <location>
        <begin position="25"/>
        <end position="45"/>
    </location>
</feature>
<feature type="domain" description="Calcineurin-like phosphoesterase" evidence="2">
    <location>
        <begin position="79"/>
        <end position="357"/>
    </location>
</feature>
<dbReference type="Gene3D" id="3.60.21.10">
    <property type="match status" value="1"/>
</dbReference>
<sequence length="427" mass="47296">MRLAVICYLVPCIYGYAISQRRLPSDSAGLDQSPPATGYNSPQSQDLHERIQLRLSPSLELDPYPDKPRITFKEDGSFKLTIFSDIHFGENPWDSWGPVQDINTTALMEALLQLEKPDYVVINGDLVTGENTFRENSTSLIDSIVRPLNAAKVPFSSTSGNHDSKINITRTGEMTREIGISPLSYTRFSPPGVGGVGGPGNYWVPVYEKVTGEPTQVVFHEVPKQSCVFSDQTPVLILWFFDSRGGLFTNGTQMPDWVDSSVAEWVQSETEKMNIDWGPPEQRSALAFVHIPPHAVQAVQRNLNSSINPGLNADTLGQGSTQASLKHASLGKDNAFWHSLNTNVKNLRAVISGHDHGDEWCAREPTYDVIFCFNKHSGYGGYSRPGWGRGVRSIIFHSAAPLVGLETYIMMENGTSHARVILDEHYM</sequence>
<dbReference type="PANTHER" id="PTHR32440">
    <property type="entry name" value="PHOSPHATASE DCR2-RELATED-RELATED"/>
    <property type="match status" value="1"/>
</dbReference>
<evidence type="ECO:0000259" key="2">
    <source>
        <dbReference type="Pfam" id="PF00149"/>
    </source>
</evidence>
<organism evidence="3 4">
    <name type="scientific">Boletus edulis BED1</name>
    <dbReference type="NCBI Taxonomy" id="1328754"/>
    <lineage>
        <taxon>Eukaryota</taxon>
        <taxon>Fungi</taxon>
        <taxon>Dikarya</taxon>
        <taxon>Basidiomycota</taxon>
        <taxon>Agaricomycotina</taxon>
        <taxon>Agaricomycetes</taxon>
        <taxon>Agaricomycetidae</taxon>
        <taxon>Boletales</taxon>
        <taxon>Boletineae</taxon>
        <taxon>Boletaceae</taxon>
        <taxon>Boletoideae</taxon>
        <taxon>Boletus</taxon>
    </lineage>
</organism>
<dbReference type="GO" id="GO:0005737">
    <property type="term" value="C:cytoplasm"/>
    <property type="evidence" value="ECO:0007669"/>
    <property type="project" value="TreeGrafter"/>
</dbReference>
<dbReference type="InterPro" id="IPR029052">
    <property type="entry name" value="Metallo-depent_PP-like"/>
</dbReference>
<reference evidence="3" key="1">
    <citation type="submission" date="2019-10" db="EMBL/GenBank/DDBJ databases">
        <authorList>
            <consortium name="DOE Joint Genome Institute"/>
            <person name="Kuo A."/>
            <person name="Miyauchi S."/>
            <person name="Kiss E."/>
            <person name="Drula E."/>
            <person name="Kohler A."/>
            <person name="Sanchez-Garcia M."/>
            <person name="Andreopoulos B."/>
            <person name="Barry K.W."/>
            <person name="Bonito G."/>
            <person name="Buee M."/>
            <person name="Carver A."/>
            <person name="Chen C."/>
            <person name="Cichocki N."/>
            <person name="Clum A."/>
            <person name="Culley D."/>
            <person name="Crous P.W."/>
            <person name="Fauchery L."/>
            <person name="Girlanda M."/>
            <person name="Hayes R."/>
            <person name="Keri Z."/>
            <person name="LaButti K."/>
            <person name="Lipzen A."/>
            <person name="Lombard V."/>
            <person name="Magnuson J."/>
            <person name="Maillard F."/>
            <person name="Morin E."/>
            <person name="Murat C."/>
            <person name="Nolan M."/>
            <person name="Ohm R."/>
            <person name="Pangilinan J."/>
            <person name="Pereira M."/>
            <person name="Perotto S."/>
            <person name="Peter M."/>
            <person name="Riley R."/>
            <person name="Sitrit Y."/>
            <person name="Stielow B."/>
            <person name="Szollosi G."/>
            <person name="Zifcakova L."/>
            <person name="Stursova M."/>
            <person name="Spatafora J.W."/>
            <person name="Tedersoo L."/>
            <person name="Vaario L.-M."/>
            <person name="Yamada A."/>
            <person name="Yan M."/>
            <person name="Wang P."/>
            <person name="Xu J."/>
            <person name="Bruns T."/>
            <person name="Baldrian P."/>
            <person name="Vilgalys R."/>
            <person name="Henrissat B."/>
            <person name="Grigoriev I.V."/>
            <person name="Hibbett D."/>
            <person name="Nagy L.G."/>
            <person name="Martin F.M."/>
        </authorList>
    </citation>
    <scope>NUCLEOTIDE SEQUENCE</scope>
    <source>
        <strain evidence="3">BED1</strain>
    </source>
</reference>
<accession>A0AAD4CA60</accession>
<dbReference type="AlphaFoldDB" id="A0AAD4CA60"/>
<dbReference type="CDD" id="cd07383">
    <property type="entry name" value="MPP_Dcr2"/>
    <property type="match status" value="1"/>
</dbReference>
<protein>
    <submittedName>
        <fullName evidence="3">Metallo-dependent phosphatase-like protein</fullName>
    </submittedName>
</protein>
<name>A0AAD4CA60_BOLED</name>
<evidence type="ECO:0000313" key="3">
    <source>
        <dbReference type="EMBL" id="KAF8452533.1"/>
    </source>
</evidence>
<comment type="caution">
    <text evidence="3">The sequence shown here is derived from an EMBL/GenBank/DDBJ whole genome shotgun (WGS) entry which is preliminary data.</text>
</comment>
<dbReference type="Pfam" id="PF00149">
    <property type="entry name" value="Metallophos"/>
    <property type="match status" value="1"/>
</dbReference>
<gene>
    <name evidence="3" type="ORF">L210DRAFT_559418</name>
</gene>